<evidence type="ECO:0000256" key="1">
    <source>
        <dbReference type="ARBA" id="ARBA00010800"/>
    </source>
</evidence>
<reference evidence="3" key="1">
    <citation type="submission" date="2022-07" db="EMBL/GenBank/DDBJ databases">
        <authorList>
            <person name="Trinca V."/>
            <person name="Uliana J.V.C."/>
            <person name="Torres T.T."/>
            <person name="Ward R.J."/>
            <person name="Monesi N."/>
        </authorList>
    </citation>
    <scope>NUCLEOTIDE SEQUENCE</scope>
    <source>
        <strain evidence="3">HSMRA1968</strain>
        <tissue evidence="3">Whole embryos</tissue>
    </source>
</reference>
<dbReference type="InterPro" id="IPR002759">
    <property type="entry name" value="Pop5/Rpp14/Rnp2-like"/>
</dbReference>
<keyword evidence="4" id="KW-1185">Reference proteome</keyword>
<dbReference type="GO" id="GO:0001682">
    <property type="term" value="P:tRNA 5'-leader removal"/>
    <property type="evidence" value="ECO:0007669"/>
    <property type="project" value="InterPro"/>
</dbReference>
<keyword evidence="2" id="KW-0819">tRNA processing</keyword>
<protein>
    <submittedName>
        <fullName evidence="3">Ribonuclease P protein subunit p14</fullName>
    </submittedName>
</protein>
<dbReference type="SUPFAM" id="SSF160350">
    <property type="entry name" value="Rnp2-like"/>
    <property type="match status" value="1"/>
</dbReference>
<dbReference type="Pfam" id="PF01900">
    <property type="entry name" value="RNase_P_Rpp14"/>
    <property type="match status" value="1"/>
</dbReference>
<dbReference type="EMBL" id="WJQU01002808">
    <property type="protein sequence ID" value="KAJ6630193.1"/>
    <property type="molecule type" value="Genomic_DNA"/>
</dbReference>
<sequence>MTGYFYLDVSLDTESRPEVLLPTYFKSKIDQSLQSIFGEIGGHTTVDILKFSQTDQRAILRVPSDYYVKLRAALSLISSFQEIPCCFKVNAASSVLLSLLHSSWS</sequence>
<name>A0A9Q0MJV9_9DIPT</name>
<dbReference type="GO" id="GO:0005730">
    <property type="term" value="C:nucleolus"/>
    <property type="evidence" value="ECO:0007669"/>
    <property type="project" value="TreeGrafter"/>
</dbReference>
<dbReference type="GO" id="GO:0030681">
    <property type="term" value="C:multimeric ribonuclease P complex"/>
    <property type="evidence" value="ECO:0007669"/>
    <property type="project" value="TreeGrafter"/>
</dbReference>
<proteinExistence type="inferred from homology"/>
<gene>
    <name evidence="3" type="primary">Rpp14</name>
    <name evidence="3" type="ORF">Bhyg_16790</name>
</gene>
<dbReference type="OrthoDB" id="7481291at2759"/>
<comment type="caution">
    <text evidence="3">The sequence shown here is derived from an EMBL/GenBank/DDBJ whole genome shotgun (WGS) entry which is preliminary data.</text>
</comment>
<organism evidence="3 4">
    <name type="scientific">Pseudolycoriella hygida</name>
    <dbReference type="NCBI Taxonomy" id="35572"/>
    <lineage>
        <taxon>Eukaryota</taxon>
        <taxon>Metazoa</taxon>
        <taxon>Ecdysozoa</taxon>
        <taxon>Arthropoda</taxon>
        <taxon>Hexapoda</taxon>
        <taxon>Insecta</taxon>
        <taxon>Pterygota</taxon>
        <taxon>Neoptera</taxon>
        <taxon>Endopterygota</taxon>
        <taxon>Diptera</taxon>
        <taxon>Nematocera</taxon>
        <taxon>Sciaroidea</taxon>
        <taxon>Sciaridae</taxon>
        <taxon>Pseudolycoriella</taxon>
    </lineage>
</organism>
<dbReference type="PANTHER" id="PTHR15441:SF1">
    <property type="entry name" value="RIBONUCLEASE P PROTEIN SUBUNIT P14"/>
    <property type="match status" value="1"/>
</dbReference>
<dbReference type="Gene3D" id="3.30.70.3250">
    <property type="entry name" value="Ribonuclease P, Pop5 subunit"/>
    <property type="match status" value="1"/>
</dbReference>
<accession>A0A9Q0MJV9</accession>
<dbReference type="AlphaFoldDB" id="A0A9Q0MJV9"/>
<evidence type="ECO:0000313" key="4">
    <source>
        <dbReference type="Proteomes" id="UP001151699"/>
    </source>
</evidence>
<dbReference type="GO" id="GO:0033204">
    <property type="term" value="F:ribonuclease P RNA binding"/>
    <property type="evidence" value="ECO:0007669"/>
    <property type="project" value="TreeGrafter"/>
</dbReference>
<dbReference type="PANTHER" id="PTHR15441">
    <property type="entry name" value="RIBONUCLEASE P PROTEIN SUBUNIT P14"/>
    <property type="match status" value="1"/>
</dbReference>
<dbReference type="InterPro" id="IPR038085">
    <property type="entry name" value="Rnp2-like_sf"/>
</dbReference>
<dbReference type="Proteomes" id="UP001151699">
    <property type="component" value="Unassembled WGS sequence"/>
</dbReference>
<evidence type="ECO:0000313" key="3">
    <source>
        <dbReference type="EMBL" id="KAJ6630193.1"/>
    </source>
</evidence>
<evidence type="ECO:0000256" key="2">
    <source>
        <dbReference type="ARBA" id="ARBA00022694"/>
    </source>
</evidence>
<comment type="similarity">
    <text evidence="1">Belongs to the eukaryotic/archaeal RNase P protein component 2 family.</text>
</comment>